<sequence>MATTSPQLAQNQGKEEENRDPIPLDFRAPPPSPIASGRRSSSVTNDEVLMEFLEHTLRVPDLILPDRIFPRQKPLQDIPTIDFPALLTSPEYGSVSKIRDSLIRVGCFQVINHGISPDLLGSVINGATQIFRISLEKKRMVVRSLEMPFGFEEMSGEEEDVFSEMSEEFVWGRSRDFKLKMEGIWPTDYSNFSEKMEKLATAVEKISKEITSVLHENFLNIPNDQEGSIIAKRQQSNASRCHIFKHPHDVPVDQCIKALRYDVIRMMIRGSDYSHALSIHICDGSSEFHVYSKKGWASFTPSPNALVVTAGDQIQAWSGGQYKHVIGRPIYTSKYEDCVSMAFLYCPPPITVIQFQQEKKDKIISLRDQALFALFFTIACQFLLLIYSKL</sequence>
<dbReference type="SUPFAM" id="SSF51197">
    <property type="entry name" value="Clavaminate synthase-like"/>
    <property type="match status" value="1"/>
</dbReference>
<dbReference type="InterPro" id="IPR044861">
    <property type="entry name" value="IPNS-like_FE2OG_OXY"/>
</dbReference>
<dbReference type="AlphaFoldDB" id="A0A9Q1K041"/>
<dbReference type="PANTHER" id="PTHR34945:SF8">
    <property type="entry name" value="DOWNSTREAM TARGET OF AGL15-4"/>
    <property type="match status" value="1"/>
</dbReference>
<evidence type="ECO:0000313" key="8">
    <source>
        <dbReference type="EMBL" id="KAJ8434303.1"/>
    </source>
</evidence>
<dbReference type="PANTHER" id="PTHR34945">
    <property type="entry name" value="2-OXOGLUTARATE (2OG) AND FE(II)-DEPENDENT OXYGENASE SUPERFAMILY PROTEIN"/>
    <property type="match status" value="1"/>
</dbReference>
<dbReference type="EMBL" id="JAKOGI010003358">
    <property type="protein sequence ID" value="KAJ8420542.1"/>
    <property type="molecule type" value="Genomic_DNA"/>
</dbReference>
<keyword evidence="9" id="KW-1185">Reference proteome</keyword>
<comment type="caution">
    <text evidence="8">The sequence shown here is derived from an EMBL/GenBank/DDBJ whole genome shotgun (WGS) entry which is preliminary data.</text>
</comment>
<keyword evidence="4" id="KW-0472">Membrane</keyword>
<keyword evidence="2" id="KW-0408">Iron</keyword>
<evidence type="ECO:0000256" key="1">
    <source>
        <dbReference type="ARBA" id="ARBA00022723"/>
    </source>
</evidence>
<feature type="domain" description="Isopenicillin N synthase-like Fe(2+) 2OG dioxygenase" evidence="5">
    <location>
        <begin position="279"/>
        <end position="347"/>
    </location>
</feature>
<keyword evidence="1" id="KW-0479">Metal-binding</keyword>
<feature type="region of interest" description="Disordered" evidence="3">
    <location>
        <begin position="1"/>
        <end position="42"/>
    </location>
</feature>
<evidence type="ECO:0000256" key="3">
    <source>
        <dbReference type="SAM" id="MobiDB-lite"/>
    </source>
</evidence>
<dbReference type="GO" id="GO:0046872">
    <property type="term" value="F:metal ion binding"/>
    <property type="evidence" value="ECO:0007669"/>
    <property type="project" value="UniProtKB-KW"/>
</dbReference>
<reference evidence="8" key="1">
    <citation type="submission" date="2022-04" db="EMBL/GenBank/DDBJ databases">
        <title>Carnegiea gigantea Genome sequencing and assembly v2.</title>
        <authorList>
            <person name="Copetti D."/>
            <person name="Sanderson M.J."/>
            <person name="Burquez A."/>
            <person name="Wojciechowski M.F."/>
        </authorList>
    </citation>
    <scope>NUCLEOTIDE SEQUENCE</scope>
    <source>
        <strain evidence="8">SGP5-SGP5p</strain>
        <tissue evidence="8">Aerial part</tissue>
    </source>
</reference>
<organism evidence="8 9">
    <name type="scientific">Carnegiea gigantea</name>
    <dbReference type="NCBI Taxonomy" id="171969"/>
    <lineage>
        <taxon>Eukaryota</taxon>
        <taxon>Viridiplantae</taxon>
        <taxon>Streptophyta</taxon>
        <taxon>Embryophyta</taxon>
        <taxon>Tracheophyta</taxon>
        <taxon>Spermatophyta</taxon>
        <taxon>Magnoliopsida</taxon>
        <taxon>eudicotyledons</taxon>
        <taxon>Gunneridae</taxon>
        <taxon>Pentapetalae</taxon>
        <taxon>Caryophyllales</taxon>
        <taxon>Cactineae</taxon>
        <taxon>Cactaceae</taxon>
        <taxon>Cactoideae</taxon>
        <taxon>Echinocereeae</taxon>
        <taxon>Carnegiea</taxon>
    </lineage>
</organism>
<dbReference type="Gene3D" id="2.60.120.330">
    <property type="entry name" value="B-lactam Antibiotic, Isopenicillin N Synthase, Chain"/>
    <property type="match status" value="1"/>
</dbReference>
<feature type="compositionally biased region" description="Polar residues" evidence="3">
    <location>
        <begin position="1"/>
        <end position="12"/>
    </location>
</feature>
<name>A0A9Q1K041_9CARY</name>
<feature type="transmembrane region" description="Helical" evidence="4">
    <location>
        <begin position="370"/>
        <end position="387"/>
    </location>
</feature>
<evidence type="ECO:0000313" key="7">
    <source>
        <dbReference type="EMBL" id="KAJ8420542.1"/>
    </source>
</evidence>
<accession>A0A9Q1K041</accession>
<feature type="domain" description="Non-haem dioxygenase N-terminal" evidence="6">
    <location>
        <begin position="78"/>
        <end position="175"/>
    </location>
</feature>
<dbReference type="EMBL" id="JAKOGI010000487">
    <property type="protein sequence ID" value="KAJ8434303.1"/>
    <property type="molecule type" value="Genomic_DNA"/>
</dbReference>
<protein>
    <submittedName>
        <fullName evidence="8">Uncharacterized protein</fullName>
    </submittedName>
</protein>
<keyword evidence="4" id="KW-0812">Transmembrane</keyword>
<feature type="compositionally biased region" description="Basic and acidic residues" evidence="3">
    <location>
        <begin position="13"/>
        <end position="22"/>
    </location>
</feature>
<dbReference type="Proteomes" id="UP001153076">
    <property type="component" value="Unassembled WGS sequence"/>
</dbReference>
<dbReference type="Pfam" id="PF14226">
    <property type="entry name" value="DIOX_N"/>
    <property type="match status" value="1"/>
</dbReference>
<evidence type="ECO:0000259" key="5">
    <source>
        <dbReference type="Pfam" id="PF03171"/>
    </source>
</evidence>
<dbReference type="Pfam" id="PF03171">
    <property type="entry name" value="2OG-FeII_Oxy"/>
    <property type="match status" value="1"/>
</dbReference>
<evidence type="ECO:0000256" key="2">
    <source>
        <dbReference type="ARBA" id="ARBA00023004"/>
    </source>
</evidence>
<gene>
    <name evidence="8" type="ORF">Cgig2_009928</name>
    <name evidence="7" type="ORF">Cgig2_019769</name>
</gene>
<dbReference type="OrthoDB" id="1928184at2759"/>
<keyword evidence="4" id="KW-1133">Transmembrane helix</keyword>
<evidence type="ECO:0000259" key="6">
    <source>
        <dbReference type="Pfam" id="PF14226"/>
    </source>
</evidence>
<dbReference type="InterPro" id="IPR026992">
    <property type="entry name" value="DIOX_N"/>
</dbReference>
<dbReference type="InterPro" id="IPR027443">
    <property type="entry name" value="IPNS-like_sf"/>
</dbReference>
<evidence type="ECO:0000256" key="4">
    <source>
        <dbReference type="SAM" id="Phobius"/>
    </source>
</evidence>
<evidence type="ECO:0000313" key="9">
    <source>
        <dbReference type="Proteomes" id="UP001153076"/>
    </source>
</evidence>
<proteinExistence type="predicted"/>